<reference evidence="13" key="1">
    <citation type="submission" date="2018-05" db="EMBL/GenBank/DDBJ databases">
        <authorList>
            <person name="Lanie J.A."/>
            <person name="Ng W.-L."/>
            <person name="Kazmierczak K.M."/>
            <person name="Andrzejewski T.M."/>
            <person name="Davidsen T.M."/>
            <person name="Wayne K.J."/>
            <person name="Tettelin H."/>
            <person name="Glass J.I."/>
            <person name="Rusch D."/>
            <person name="Podicherti R."/>
            <person name="Tsui H.-C.T."/>
            <person name="Winkler M.E."/>
        </authorList>
    </citation>
    <scope>NUCLEOTIDE SEQUENCE</scope>
</reference>
<evidence type="ECO:0000259" key="12">
    <source>
        <dbReference type="PROSITE" id="PS51163"/>
    </source>
</evidence>
<dbReference type="InterPro" id="IPR006070">
    <property type="entry name" value="Sua5-like_dom"/>
</dbReference>
<proteinExistence type="inferred from homology"/>
<comment type="subcellular location">
    <subcellularLocation>
        <location evidence="1">Cytoplasm</location>
    </subcellularLocation>
</comment>
<accession>A0A381UBR4</accession>
<keyword evidence="6" id="KW-0819">tRNA processing</keyword>
<evidence type="ECO:0000256" key="2">
    <source>
        <dbReference type="ARBA" id="ARBA00007663"/>
    </source>
</evidence>
<keyword evidence="8" id="KW-0547">Nucleotide-binding</keyword>
<evidence type="ECO:0000256" key="8">
    <source>
        <dbReference type="ARBA" id="ARBA00022741"/>
    </source>
</evidence>
<dbReference type="InterPro" id="IPR017945">
    <property type="entry name" value="DHBP_synth_RibB-like_a/b_dom"/>
</dbReference>
<evidence type="ECO:0000256" key="3">
    <source>
        <dbReference type="ARBA" id="ARBA00012584"/>
    </source>
</evidence>
<evidence type="ECO:0000256" key="9">
    <source>
        <dbReference type="ARBA" id="ARBA00022840"/>
    </source>
</evidence>
<dbReference type="GO" id="GO:0005737">
    <property type="term" value="C:cytoplasm"/>
    <property type="evidence" value="ECO:0007669"/>
    <property type="project" value="UniProtKB-SubCell"/>
</dbReference>
<sequence length="217" mass="22631">MLLSPDSSSLHIAATALKKGNLVSFPTDTYFALGADGLNSRAVQHVFEVKGRNPGTPVPLLLSDLNMATELATVFPDVAADLASRFWPGALTIVLPASDDVPESVTAGTGTVGLRVPDHNLARQLIKFCGTPITGTSCNLTGQPPMTEATDVDQQFGDKIDFSINSPCGSNTAPSTVISYTNGKLSILRLGAISIESIKNTIGDSVVIGTDGYPISQ</sequence>
<dbReference type="GO" id="GO:0008033">
    <property type="term" value="P:tRNA processing"/>
    <property type="evidence" value="ECO:0007669"/>
    <property type="project" value="UniProtKB-KW"/>
</dbReference>
<dbReference type="Gene3D" id="3.90.870.10">
    <property type="entry name" value="DHBP synthase"/>
    <property type="match status" value="1"/>
</dbReference>
<dbReference type="NCBIfam" id="TIGR00057">
    <property type="entry name" value="L-threonylcarbamoyladenylate synthase"/>
    <property type="match status" value="1"/>
</dbReference>
<feature type="domain" description="YrdC-like" evidence="12">
    <location>
        <begin position="7"/>
        <end position="193"/>
    </location>
</feature>
<evidence type="ECO:0000256" key="11">
    <source>
        <dbReference type="ARBA" id="ARBA00048366"/>
    </source>
</evidence>
<dbReference type="GO" id="GO:0061710">
    <property type="term" value="F:L-threonylcarbamoyladenylate synthase"/>
    <property type="evidence" value="ECO:0007669"/>
    <property type="project" value="UniProtKB-EC"/>
</dbReference>
<evidence type="ECO:0000256" key="6">
    <source>
        <dbReference type="ARBA" id="ARBA00022694"/>
    </source>
</evidence>
<gene>
    <name evidence="13" type="ORF">METZ01_LOCUS78035</name>
</gene>
<dbReference type="EC" id="2.7.7.87" evidence="3"/>
<evidence type="ECO:0000256" key="4">
    <source>
        <dbReference type="ARBA" id="ARBA00022490"/>
    </source>
</evidence>
<keyword evidence="4" id="KW-0963">Cytoplasm</keyword>
<comment type="catalytic activity">
    <reaction evidence="11">
        <text>L-threonine + hydrogencarbonate + ATP = L-threonylcarbamoyladenylate + diphosphate + H2O</text>
        <dbReference type="Rhea" id="RHEA:36407"/>
        <dbReference type="ChEBI" id="CHEBI:15377"/>
        <dbReference type="ChEBI" id="CHEBI:17544"/>
        <dbReference type="ChEBI" id="CHEBI:30616"/>
        <dbReference type="ChEBI" id="CHEBI:33019"/>
        <dbReference type="ChEBI" id="CHEBI:57926"/>
        <dbReference type="ChEBI" id="CHEBI:73682"/>
        <dbReference type="EC" id="2.7.7.87"/>
    </reaction>
</comment>
<dbReference type="AlphaFoldDB" id="A0A381UBR4"/>
<dbReference type="GO" id="GO:0000049">
    <property type="term" value="F:tRNA binding"/>
    <property type="evidence" value="ECO:0007669"/>
    <property type="project" value="TreeGrafter"/>
</dbReference>
<name>A0A381UBR4_9ZZZZ</name>
<dbReference type="PROSITE" id="PS51163">
    <property type="entry name" value="YRDC"/>
    <property type="match status" value="1"/>
</dbReference>
<dbReference type="SUPFAM" id="SSF55821">
    <property type="entry name" value="YrdC/RibB"/>
    <property type="match status" value="1"/>
</dbReference>
<comment type="similarity">
    <text evidence="2">Belongs to the SUA5 family.</text>
</comment>
<evidence type="ECO:0000256" key="10">
    <source>
        <dbReference type="ARBA" id="ARBA00029774"/>
    </source>
</evidence>
<dbReference type="InterPro" id="IPR050156">
    <property type="entry name" value="TC-AMP_synthase_SUA5"/>
</dbReference>
<keyword evidence="9" id="KW-0067">ATP-binding</keyword>
<dbReference type="PANTHER" id="PTHR17490">
    <property type="entry name" value="SUA5"/>
    <property type="match status" value="1"/>
</dbReference>
<protein>
    <recommendedName>
        <fullName evidence="10">L-threonylcarbamoyladenylate synthase</fullName>
        <ecNumber evidence="3">2.7.7.87</ecNumber>
    </recommendedName>
    <alternativeName>
        <fullName evidence="10">L-threonylcarbamoyladenylate synthase</fullName>
    </alternativeName>
</protein>
<organism evidence="13">
    <name type="scientific">marine metagenome</name>
    <dbReference type="NCBI Taxonomy" id="408172"/>
    <lineage>
        <taxon>unclassified sequences</taxon>
        <taxon>metagenomes</taxon>
        <taxon>ecological metagenomes</taxon>
    </lineage>
</organism>
<evidence type="ECO:0000256" key="5">
    <source>
        <dbReference type="ARBA" id="ARBA00022679"/>
    </source>
</evidence>
<dbReference type="GO" id="GO:0006450">
    <property type="term" value="P:regulation of translational fidelity"/>
    <property type="evidence" value="ECO:0007669"/>
    <property type="project" value="TreeGrafter"/>
</dbReference>
<dbReference type="EMBL" id="UINC01006054">
    <property type="protein sequence ID" value="SVA25181.1"/>
    <property type="molecule type" value="Genomic_DNA"/>
</dbReference>
<evidence type="ECO:0000313" key="13">
    <source>
        <dbReference type="EMBL" id="SVA25181.1"/>
    </source>
</evidence>
<keyword evidence="5" id="KW-0808">Transferase</keyword>
<dbReference type="GO" id="GO:0005524">
    <property type="term" value="F:ATP binding"/>
    <property type="evidence" value="ECO:0007669"/>
    <property type="project" value="UniProtKB-KW"/>
</dbReference>
<evidence type="ECO:0000256" key="1">
    <source>
        <dbReference type="ARBA" id="ARBA00004496"/>
    </source>
</evidence>
<dbReference type="GO" id="GO:0003725">
    <property type="term" value="F:double-stranded RNA binding"/>
    <property type="evidence" value="ECO:0007669"/>
    <property type="project" value="InterPro"/>
</dbReference>
<evidence type="ECO:0000256" key="7">
    <source>
        <dbReference type="ARBA" id="ARBA00022695"/>
    </source>
</evidence>
<dbReference type="Pfam" id="PF01300">
    <property type="entry name" value="Sua5_yciO_yrdC"/>
    <property type="match status" value="1"/>
</dbReference>
<dbReference type="PANTHER" id="PTHR17490:SF16">
    <property type="entry name" value="THREONYLCARBAMOYL-AMP SYNTHASE"/>
    <property type="match status" value="1"/>
</dbReference>
<keyword evidence="7" id="KW-0548">Nucleotidyltransferase</keyword>